<dbReference type="AlphaFoldDB" id="A0A212L507"/>
<gene>
    <name evidence="1" type="ORF">KL86PLE_100638</name>
</gene>
<name>A0A212L507_9HYPH</name>
<dbReference type="EMBL" id="FMJD01000002">
    <property type="protein sequence ID" value="SCM72606.1"/>
    <property type="molecule type" value="Genomic_DNA"/>
</dbReference>
<accession>A0A212L507</accession>
<evidence type="ECO:0000313" key="1">
    <source>
        <dbReference type="EMBL" id="SCM72606.1"/>
    </source>
</evidence>
<dbReference type="RefSeq" id="WP_100078708.1">
    <property type="nucleotide sequence ID" value="NZ_LT608334.1"/>
</dbReference>
<dbReference type="SUPFAM" id="SSF64518">
    <property type="entry name" value="Phase 1 flagellin"/>
    <property type="match status" value="1"/>
</dbReference>
<keyword evidence="1" id="KW-0966">Cell projection</keyword>
<organism evidence="1">
    <name type="scientific">uncultured Pleomorphomonas sp</name>
    <dbReference type="NCBI Taxonomy" id="442121"/>
    <lineage>
        <taxon>Bacteria</taxon>
        <taxon>Pseudomonadati</taxon>
        <taxon>Pseudomonadota</taxon>
        <taxon>Alphaproteobacteria</taxon>
        <taxon>Hyphomicrobiales</taxon>
        <taxon>Pleomorphomonadaceae</taxon>
        <taxon>Pleomorphomonas</taxon>
        <taxon>environmental samples</taxon>
    </lineage>
</organism>
<sequence length="560" mass="59296">MSINSVLVNPNMSLLSTMRQQLEDMQRQLSTGQKAATYGTLGTGRTQSITFRSKISEITGYLQNTDVLNMRISLLDKSMGRLEDIPSEAAAAIDPNTYNIDSTGTTTGQKGAKIALNEVIGLLNSEADGRYLMSGKTTDTKPVVSMNDMLYGTGNKYGLQKVVQERYTADLGTGKLGRLDLGTADGAVTGDTVTITRQGATTTPPSVSAEFGYKLSGASTSTLDATHIQLTPTTGTDSAGNSVTTSYGVQFGANLQAGDSVSFELENPDGTKSTVKLTATLTSPPGDGEFTIAQDTSTTPPTVDIAATAANFQNRLEDSLKTETKTTFQAASMMRASDTFFDTAGGGKPQRVDVADPTDDSLLATATGLRDGTDTDTVEWYVGYNAAIDASDSATSPRNDVTARVDSNITVGYGVRANESAYAQMVRSLAVMTIAEFDPKAGTTGDTNATTDAERQKNLQVEKARYSALASRVDGVLAFADGSQKPTDIHTEIAVSGNVAKSAADRQTNSKTTLQVMLDGVEGINKEELTAQILTLQTRMEASYTTSMILNNLSLLNYMK</sequence>
<reference evidence="1" key="1">
    <citation type="submission" date="2016-08" db="EMBL/GenBank/DDBJ databases">
        <authorList>
            <person name="Seilhamer J.J."/>
        </authorList>
    </citation>
    <scope>NUCLEOTIDE SEQUENCE</scope>
    <source>
        <strain evidence="1">86</strain>
    </source>
</reference>
<proteinExistence type="predicted"/>
<keyword evidence="1" id="KW-0969">Cilium</keyword>
<protein>
    <submittedName>
        <fullName evidence="1">Putative Flagellar hook-associated protein FlgL</fullName>
    </submittedName>
</protein>
<keyword evidence="1" id="KW-0282">Flagellum</keyword>